<dbReference type="AlphaFoldDB" id="A0A317EL00"/>
<dbReference type="Gene3D" id="2.60.40.1120">
    <property type="entry name" value="Carboxypeptidase-like, regulatory domain"/>
    <property type="match status" value="1"/>
</dbReference>
<dbReference type="SUPFAM" id="SSF49464">
    <property type="entry name" value="Carboxypeptidase regulatory domain-like"/>
    <property type="match status" value="1"/>
</dbReference>
<organism evidence="2 3">
    <name type="scientific">Pedobacter yonginense</name>
    <dbReference type="NCBI Taxonomy" id="651869"/>
    <lineage>
        <taxon>Bacteria</taxon>
        <taxon>Pseudomonadati</taxon>
        <taxon>Bacteroidota</taxon>
        <taxon>Sphingobacteriia</taxon>
        <taxon>Sphingobacteriales</taxon>
        <taxon>Sphingobacteriaceae</taxon>
        <taxon>Pedobacter</taxon>
    </lineage>
</organism>
<evidence type="ECO:0000256" key="1">
    <source>
        <dbReference type="SAM" id="SignalP"/>
    </source>
</evidence>
<evidence type="ECO:0000313" key="2">
    <source>
        <dbReference type="EMBL" id="PWS26699.1"/>
    </source>
</evidence>
<accession>A0A317EL00</accession>
<dbReference type="InterPro" id="IPR008969">
    <property type="entry name" value="CarboxyPept-like_regulatory"/>
</dbReference>
<sequence>MIKRLLVSLLLLILANNSFAQNTYAITGIVRDKKDGLPGASIYLSGYKIATVADNDGRFKLGNLKPGSYDLLVQLVGYLPFSKSVIISDQSVQVDLVLKENIAQLDEVVIRADPNRQKYINQFKEFFIGKTPNALQCKILNPQVLNVDFDVTNSTLTVSTTEFLVVENKALGYRLKYMLDHFEYNSRTHIIYYSGHPFFEELKATAAKKKKYIAAREVAYYGSSQHFFKSLYQNKAQDEGYIITKMIKIPNPNRYPEHVINENLRKIKTLPEKTGIRKTAGKIDTALLSFWTKQRDMPKTIDKFSRAELLTDTLVHYYNQNLKWLDYTDALCVQYTKEKESLAYSKSGFWVFRPLDVPENEISVINLLQAPVRFYENGGIYDSRSLLFEGYWAYEKVADMVPMDYIPLPKANAKSLVAN</sequence>
<gene>
    <name evidence="2" type="ORF">DHW03_11730</name>
</gene>
<keyword evidence="3" id="KW-1185">Reference proteome</keyword>
<dbReference type="RefSeq" id="WP_109926048.1">
    <property type="nucleotide sequence ID" value="NZ_QGNZ01000003.1"/>
</dbReference>
<dbReference type="Pfam" id="PF13715">
    <property type="entry name" value="CarbopepD_reg_2"/>
    <property type="match status" value="1"/>
</dbReference>
<dbReference type="EMBL" id="QGNZ01000003">
    <property type="protein sequence ID" value="PWS26699.1"/>
    <property type="molecule type" value="Genomic_DNA"/>
</dbReference>
<reference evidence="2 3" key="1">
    <citation type="submission" date="2018-05" db="EMBL/GenBank/DDBJ databases">
        <title>Pedobacter paludis sp. nov., isolated from wetland soil.</title>
        <authorList>
            <person name="Zhang Y."/>
            <person name="Wang G."/>
        </authorList>
    </citation>
    <scope>NUCLEOTIDE SEQUENCE [LARGE SCALE GENOMIC DNA]</scope>
    <source>
        <strain evidence="2 3">KCTC22721</strain>
    </source>
</reference>
<proteinExistence type="predicted"/>
<comment type="caution">
    <text evidence="2">The sequence shown here is derived from an EMBL/GenBank/DDBJ whole genome shotgun (WGS) entry which is preliminary data.</text>
</comment>
<feature type="chain" id="PRO_5016447381" description="Carboxypeptidase-like regulatory domain-containing protein" evidence="1">
    <location>
        <begin position="21"/>
        <end position="419"/>
    </location>
</feature>
<name>A0A317EL00_9SPHI</name>
<evidence type="ECO:0008006" key="4">
    <source>
        <dbReference type="Google" id="ProtNLM"/>
    </source>
</evidence>
<keyword evidence="1" id="KW-0732">Signal</keyword>
<dbReference type="OrthoDB" id="1223654at2"/>
<protein>
    <recommendedName>
        <fullName evidence="4">Carboxypeptidase-like regulatory domain-containing protein</fullName>
    </recommendedName>
</protein>
<dbReference type="Proteomes" id="UP000245379">
    <property type="component" value="Unassembled WGS sequence"/>
</dbReference>
<feature type="signal peptide" evidence="1">
    <location>
        <begin position="1"/>
        <end position="20"/>
    </location>
</feature>
<evidence type="ECO:0000313" key="3">
    <source>
        <dbReference type="Proteomes" id="UP000245379"/>
    </source>
</evidence>